<evidence type="ECO:0000256" key="8">
    <source>
        <dbReference type="ARBA" id="ARBA00022833"/>
    </source>
</evidence>
<dbReference type="EMBL" id="CP014672">
    <property type="protein sequence ID" value="ANW99597.1"/>
    <property type="molecule type" value="Genomic_DNA"/>
</dbReference>
<name>A0A1B1YFQ4_THEST</name>
<dbReference type="InterPro" id="IPR012763">
    <property type="entry name" value="DNA_pol_III_sug/sutau_N"/>
</dbReference>
<keyword evidence="10" id="KW-0239">DNA-directed DNA polymerase</keyword>
<dbReference type="GO" id="GO:0006261">
    <property type="term" value="P:DNA-templated DNA replication"/>
    <property type="evidence" value="ECO:0007669"/>
    <property type="project" value="TreeGrafter"/>
</dbReference>
<keyword evidence="8" id="KW-0862">Zinc</keyword>
<organism evidence="13 14">
    <name type="scientific">Thermoclostridium stercorarium subsp. thermolacticum DSM 2910</name>
    <dbReference type="NCBI Taxonomy" id="1121336"/>
    <lineage>
        <taxon>Bacteria</taxon>
        <taxon>Bacillati</taxon>
        <taxon>Bacillota</taxon>
        <taxon>Clostridia</taxon>
        <taxon>Eubacteriales</taxon>
        <taxon>Oscillospiraceae</taxon>
        <taxon>Thermoclostridium</taxon>
    </lineage>
</organism>
<dbReference type="GO" id="GO:0009360">
    <property type="term" value="C:DNA polymerase III complex"/>
    <property type="evidence" value="ECO:0007669"/>
    <property type="project" value="InterPro"/>
</dbReference>
<dbReference type="GO" id="GO:0003887">
    <property type="term" value="F:DNA-directed DNA polymerase activity"/>
    <property type="evidence" value="ECO:0007669"/>
    <property type="project" value="UniProtKB-KW"/>
</dbReference>
<evidence type="ECO:0000256" key="1">
    <source>
        <dbReference type="ARBA" id="ARBA00006360"/>
    </source>
</evidence>
<dbReference type="InterPro" id="IPR027417">
    <property type="entry name" value="P-loop_NTPase"/>
</dbReference>
<evidence type="ECO:0000256" key="10">
    <source>
        <dbReference type="ARBA" id="ARBA00022932"/>
    </source>
</evidence>
<dbReference type="SMART" id="SM00382">
    <property type="entry name" value="AAA"/>
    <property type="match status" value="1"/>
</dbReference>
<comment type="catalytic activity">
    <reaction evidence="11">
        <text>DNA(n) + a 2'-deoxyribonucleoside 5'-triphosphate = DNA(n+1) + diphosphate</text>
        <dbReference type="Rhea" id="RHEA:22508"/>
        <dbReference type="Rhea" id="RHEA-COMP:17339"/>
        <dbReference type="Rhea" id="RHEA-COMP:17340"/>
        <dbReference type="ChEBI" id="CHEBI:33019"/>
        <dbReference type="ChEBI" id="CHEBI:61560"/>
        <dbReference type="ChEBI" id="CHEBI:173112"/>
        <dbReference type="EC" id="2.7.7.7"/>
    </reaction>
</comment>
<accession>A0A1B1YFQ4</accession>
<keyword evidence="7" id="KW-0547">Nucleotide-binding</keyword>
<evidence type="ECO:0000256" key="9">
    <source>
        <dbReference type="ARBA" id="ARBA00022840"/>
    </source>
</evidence>
<dbReference type="Pfam" id="PF12169">
    <property type="entry name" value="DNA_pol3_gamma3"/>
    <property type="match status" value="1"/>
</dbReference>
<dbReference type="GO" id="GO:0046872">
    <property type="term" value="F:metal ion binding"/>
    <property type="evidence" value="ECO:0007669"/>
    <property type="project" value="UniProtKB-KW"/>
</dbReference>
<dbReference type="Gene3D" id="1.10.8.60">
    <property type="match status" value="1"/>
</dbReference>
<dbReference type="CDD" id="cd00009">
    <property type="entry name" value="AAA"/>
    <property type="match status" value="1"/>
</dbReference>
<sequence>MYRPQTFDEVVEQQHIVTTLKNAVISKKIAHAYLFCGTRGTGKTTMAKIFARAVNCLNPVDGNPCNKCEICRGIIDGTILDVMEIDAASNNSVDNIRNIIDEVVYTPTRASRKVYIIDEVHMLSIGAFNALLKTLEEPPEHVIFILATTEPHKLPATVLSRCQRFDFRRITSRGIANRLISIAKDCGVALSEEAALFIASLSEGALRDGISILDQCISTGKPELDLESVQKIVGVAPGTVIINTVGYFLERRSREAISQIDLVFSEGMDPGQFIHNLIRFMRDILIFKTTGDLSHLYSVTEEEKKAVQNFAGKMSMPLGLAVIRELTGLEASLRWSSSQRILIETVFLRICSRDIGYGEEELAERIQLLEDRLREIEEGIVKGELRQDFASDCAVKNDGENGTRPVTEAFENGLETNTGRNDENSKTQNKTQFKSFTEWESVLKELSGIGRMKLYSSLIGTKAVWTDDKTIGILFQEEDEFKRRILNENGNMSVISDTVKRVTGLEVNVSVLNNKKEEKNSDVPENILAFAKRKGVKLDIIDE</sequence>
<evidence type="ECO:0000313" key="14">
    <source>
        <dbReference type="Proteomes" id="UP000092971"/>
    </source>
</evidence>
<dbReference type="NCBIfam" id="NF004046">
    <property type="entry name" value="PRK05563.1"/>
    <property type="match status" value="1"/>
</dbReference>
<evidence type="ECO:0000259" key="12">
    <source>
        <dbReference type="SMART" id="SM00382"/>
    </source>
</evidence>
<dbReference type="FunFam" id="3.40.50.300:FF:000014">
    <property type="entry name" value="DNA polymerase III subunit gamma/tau"/>
    <property type="match status" value="1"/>
</dbReference>
<protein>
    <recommendedName>
        <fullName evidence="2">DNA-directed DNA polymerase</fullName>
        <ecNumber evidence="2">2.7.7.7</ecNumber>
    </recommendedName>
</protein>
<evidence type="ECO:0000256" key="5">
    <source>
        <dbReference type="ARBA" id="ARBA00022705"/>
    </source>
</evidence>
<evidence type="ECO:0000256" key="3">
    <source>
        <dbReference type="ARBA" id="ARBA00022679"/>
    </source>
</evidence>
<feature type="domain" description="AAA+ ATPase" evidence="12">
    <location>
        <begin position="29"/>
        <end position="171"/>
    </location>
</feature>
<dbReference type="PANTHER" id="PTHR11669:SF0">
    <property type="entry name" value="PROTEIN STICHEL-LIKE 2"/>
    <property type="match status" value="1"/>
</dbReference>
<dbReference type="Gene3D" id="3.40.50.300">
    <property type="entry name" value="P-loop containing nucleotide triphosphate hydrolases"/>
    <property type="match status" value="1"/>
</dbReference>
<dbReference type="GO" id="GO:0005524">
    <property type="term" value="F:ATP binding"/>
    <property type="evidence" value="ECO:0007669"/>
    <property type="project" value="UniProtKB-KW"/>
</dbReference>
<dbReference type="SUPFAM" id="SSF48019">
    <property type="entry name" value="post-AAA+ oligomerization domain-like"/>
    <property type="match status" value="1"/>
</dbReference>
<dbReference type="InterPro" id="IPR022754">
    <property type="entry name" value="DNA_pol_III_gamma-3"/>
</dbReference>
<keyword evidence="6" id="KW-0479">Metal-binding</keyword>
<dbReference type="Gene3D" id="1.20.272.10">
    <property type="match status" value="1"/>
</dbReference>
<keyword evidence="5" id="KW-0235">DNA replication</keyword>
<dbReference type="InterPro" id="IPR050238">
    <property type="entry name" value="DNA_Rep/Repair_Clamp_Loader"/>
</dbReference>
<dbReference type="OrthoDB" id="9810148at2"/>
<dbReference type="InterPro" id="IPR008921">
    <property type="entry name" value="DNA_pol3_clamp-load_cplx_C"/>
</dbReference>
<dbReference type="GO" id="GO:0003677">
    <property type="term" value="F:DNA binding"/>
    <property type="evidence" value="ECO:0007669"/>
    <property type="project" value="InterPro"/>
</dbReference>
<evidence type="ECO:0000256" key="2">
    <source>
        <dbReference type="ARBA" id="ARBA00012417"/>
    </source>
</evidence>
<gene>
    <name evidence="13" type="ORF">CSTERTH_11415</name>
</gene>
<dbReference type="PANTHER" id="PTHR11669">
    <property type="entry name" value="REPLICATION FACTOR C / DNA POLYMERASE III GAMMA-TAU SUBUNIT"/>
    <property type="match status" value="1"/>
</dbReference>
<reference evidence="13 14" key="1">
    <citation type="submission" date="2016-02" db="EMBL/GenBank/DDBJ databases">
        <title>Comparison of Clostridium stercorarium subspecies using comparative genomics and transcriptomics.</title>
        <authorList>
            <person name="Schellenberg J."/>
            <person name="Thallinger G."/>
            <person name="Levin D.B."/>
            <person name="Zhang X."/>
            <person name="Alvare G."/>
            <person name="Fristensky B."/>
            <person name="Sparling R."/>
        </authorList>
    </citation>
    <scope>NUCLEOTIDE SEQUENCE [LARGE SCALE GENOMIC DNA]</scope>
    <source>
        <strain evidence="13 14">DSM 2910</strain>
    </source>
</reference>
<comment type="similarity">
    <text evidence="1">Belongs to the DnaX/STICHEL family.</text>
</comment>
<dbReference type="NCBIfam" id="TIGR02397">
    <property type="entry name" value="dnaX_nterm"/>
    <property type="match status" value="1"/>
</dbReference>
<evidence type="ECO:0000256" key="7">
    <source>
        <dbReference type="ARBA" id="ARBA00022741"/>
    </source>
</evidence>
<dbReference type="InterPro" id="IPR045085">
    <property type="entry name" value="HLD_clamp_pol_III_gamma_tau"/>
</dbReference>
<proteinExistence type="inferred from homology"/>
<dbReference type="Proteomes" id="UP000092971">
    <property type="component" value="Chromosome"/>
</dbReference>
<evidence type="ECO:0000256" key="4">
    <source>
        <dbReference type="ARBA" id="ARBA00022695"/>
    </source>
</evidence>
<dbReference type="SUPFAM" id="SSF52540">
    <property type="entry name" value="P-loop containing nucleoside triphosphate hydrolases"/>
    <property type="match status" value="1"/>
</dbReference>
<dbReference type="Pfam" id="PF22608">
    <property type="entry name" value="DNAX_ATPase_lid"/>
    <property type="match status" value="1"/>
</dbReference>
<keyword evidence="4" id="KW-0548">Nucleotidyltransferase</keyword>
<keyword evidence="3" id="KW-0808">Transferase</keyword>
<evidence type="ECO:0000256" key="6">
    <source>
        <dbReference type="ARBA" id="ARBA00022723"/>
    </source>
</evidence>
<keyword evidence="9" id="KW-0067">ATP-binding</keyword>
<evidence type="ECO:0000313" key="13">
    <source>
        <dbReference type="EMBL" id="ANW99597.1"/>
    </source>
</evidence>
<dbReference type="EC" id="2.7.7.7" evidence="2"/>
<evidence type="ECO:0000256" key="11">
    <source>
        <dbReference type="ARBA" id="ARBA00049244"/>
    </source>
</evidence>
<dbReference type="InterPro" id="IPR003593">
    <property type="entry name" value="AAA+_ATPase"/>
</dbReference>
<dbReference type="AlphaFoldDB" id="A0A1B1YFQ4"/>
<dbReference type="Pfam" id="PF13177">
    <property type="entry name" value="DNA_pol3_delta2"/>
    <property type="match status" value="1"/>
</dbReference>